<feature type="region of interest" description="Disordered" evidence="1">
    <location>
        <begin position="155"/>
        <end position="177"/>
    </location>
</feature>
<gene>
    <name evidence="2" type="ORF">Fmac_024499</name>
</gene>
<proteinExistence type="predicted"/>
<protein>
    <submittedName>
        <fullName evidence="2">Uncharacterized protein</fullName>
    </submittedName>
</protein>
<feature type="region of interest" description="Disordered" evidence="1">
    <location>
        <begin position="59"/>
        <end position="80"/>
    </location>
</feature>
<sequence length="240" mass="26638">MAQYGYASSYRISSTYNVSSDTGEPVSKPFAPFVPKFNNGNDTSEGYVTKKKIVPIASRPCYSDNDESDDEWKQPIHGSPRKVDEFLTKVRPSSGYGDYGSNKQIASPTRHVDEHCGPKITSSWTSSPRIETALAKPTNDIKEAIELLKIEGEKLNGRKPPHENNPRQHIYDGPGNDKRAMDLANETERLKKIVPGRPTSVGLRFNPSNGGKGHVPRRSDDVIDHFEASKKYNGMLGISF</sequence>
<feature type="region of interest" description="Disordered" evidence="1">
    <location>
        <begin position="197"/>
        <end position="219"/>
    </location>
</feature>
<comment type="caution">
    <text evidence="2">The sequence shown here is derived from an EMBL/GenBank/DDBJ whole genome shotgun (WGS) entry which is preliminary data.</text>
</comment>
<dbReference type="EMBL" id="JBGMDY010000008">
    <property type="protein sequence ID" value="KAL2325441.1"/>
    <property type="molecule type" value="Genomic_DNA"/>
</dbReference>
<keyword evidence="3" id="KW-1185">Reference proteome</keyword>
<organism evidence="2 3">
    <name type="scientific">Flemingia macrophylla</name>
    <dbReference type="NCBI Taxonomy" id="520843"/>
    <lineage>
        <taxon>Eukaryota</taxon>
        <taxon>Viridiplantae</taxon>
        <taxon>Streptophyta</taxon>
        <taxon>Embryophyta</taxon>
        <taxon>Tracheophyta</taxon>
        <taxon>Spermatophyta</taxon>
        <taxon>Magnoliopsida</taxon>
        <taxon>eudicotyledons</taxon>
        <taxon>Gunneridae</taxon>
        <taxon>Pentapetalae</taxon>
        <taxon>rosids</taxon>
        <taxon>fabids</taxon>
        <taxon>Fabales</taxon>
        <taxon>Fabaceae</taxon>
        <taxon>Papilionoideae</taxon>
        <taxon>50 kb inversion clade</taxon>
        <taxon>NPAAA clade</taxon>
        <taxon>indigoferoid/millettioid clade</taxon>
        <taxon>Phaseoleae</taxon>
        <taxon>Flemingia</taxon>
    </lineage>
</organism>
<evidence type="ECO:0000313" key="2">
    <source>
        <dbReference type="EMBL" id="KAL2325441.1"/>
    </source>
</evidence>
<accession>A0ABD1LPJ8</accession>
<dbReference type="Proteomes" id="UP001603857">
    <property type="component" value="Unassembled WGS sequence"/>
</dbReference>
<evidence type="ECO:0000256" key="1">
    <source>
        <dbReference type="SAM" id="MobiDB-lite"/>
    </source>
</evidence>
<name>A0ABD1LPJ8_9FABA</name>
<reference evidence="2 3" key="1">
    <citation type="submission" date="2024-08" db="EMBL/GenBank/DDBJ databases">
        <title>Insights into the chromosomal genome structure of Flemingia macrophylla.</title>
        <authorList>
            <person name="Ding Y."/>
            <person name="Zhao Y."/>
            <person name="Bi W."/>
            <person name="Wu M."/>
            <person name="Zhao G."/>
            <person name="Gong Y."/>
            <person name="Li W."/>
            <person name="Zhang P."/>
        </authorList>
    </citation>
    <scope>NUCLEOTIDE SEQUENCE [LARGE SCALE GENOMIC DNA]</scope>
    <source>
        <strain evidence="2">DYQJB</strain>
        <tissue evidence="2">Leaf</tissue>
    </source>
</reference>
<dbReference type="AlphaFoldDB" id="A0ABD1LPJ8"/>
<feature type="region of interest" description="Disordered" evidence="1">
    <location>
        <begin position="16"/>
        <end position="45"/>
    </location>
</feature>
<evidence type="ECO:0000313" key="3">
    <source>
        <dbReference type="Proteomes" id="UP001603857"/>
    </source>
</evidence>